<dbReference type="SUPFAM" id="SSF54637">
    <property type="entry name" value="Thioesterase/thiol ester dehydrase-isomerase"/>
    <property type="match status" value="1"/>
</dbReference>
<name>A0ABV8H045_9BACI</name>
<feature type="domain" description="MaoC-like" evidence="1">
    <location>
        <begin position="18"/>
        <end position="122"/>
    </location>
</feature>
<proteinExistence type="predicted"/>
<dbReference type="Proteomes" id="UP001595772">
    <property type="component" value="Unassembled WGS sequence"/>
</dbReference>
<accession>A0ABV8H045</accession>
<organism evidence="2 3">
    <name type="scientific">Oceanobacillus longus</name>
    <dbReference type="NCBI Taxonomy" id="930120"/>
    <lineage>
        <taxon>Bacteria</taxon>
        <taxon>Bacillati</taxon>
        <taxon>Bacillota</taxon>
        <taxon>Bacilli</taxon>
        <taxon>Bacillales</taxon>
        <taxon>Bacillaceae</taxon>
        <taxon>Oceanobacillus</taxon>
    </lineage>
</organism>
<evidence type="ECO:0000259" key="1">
    <source>
        <dbReference type="Pfam" id="PF01575"/>
    </source>
</evidence>
<reference evidence="3" key="1">
    <citation type="journal article" date="2019" name="Int. J. Syst. Evol. Microbiol.">
        <title>The Global Catalogue of Microorganisms (GCM) 10K type strain sequencing project: providing services to taxonomists for standard genome sequencing and annotation.</title>
        <authorList>
            <consortium name="The Broad Institute Genomics Platform"/>
            <consortium name="The Broad Institute Genome Sequencing Center for Infectious Disease"/>
            <person name="Wu L."/>
            <person name="Ma J."/>
        </authorList>
    </citation>
    <scope>NUCLEOTIDE SEQUENCE [LARGE SCALE GENOMIC DNA]</scope>
    <source>
        <strain evidence="3">IBRC-M 10703</strain>
    </source>
</reference>
<dbReference type="PANTHER" id="PTHR43664:SF1">
    <property type="entry name" value="BETA-METHYLMALYL-COA DEHYDRATASE"/>
    <property type="match status" value="1"/>
</dbReference>
<protein>
    <submittedName>
        <fullName evidence="2">MaoC/PaaZ C-terminal domain-containing protein</fullName>
    </submittedName>
</protein>
<keyword evidence="3" id="KW-1185">Reference proteome</keyword>
<dbReference type="RefSeq" id="WP_379497698.1">
    <property type="nucleotide sequence ID" value="NZ_JBHSAO010000011.1"/>
</dbReference>
<dbReference type="PANTHER" id="PTHR43664">
    <property type="entry name" value="MONOAMINE OXIDASE-RELATED"/>
    <property type="match status" value="1"/>
</dbReference>
<dbReference type="InterPro" id="IPR002539">
    <property type="entry name" value="MaoC-like_dom"/>
</dbReference>
<dbReference type="EMBL" id="JBHSAO010000011">
    <property type="protein sequence ID" value="MFC4025208.1"/>
    <property type="molecule type" value="Genomic_DNA"/>
</dbReference>
<dbReference type="InterPro" id="IPR029069">
    <property type="entry name" value="HotDog_dom_sf"/>
</dbReference>
<comment type="caution">
    <text evidence="2">The sequence shown here is derived from an EMBL/GenBank/DDBJ whole genome shotgun (WGS) entry which is preliminary data.</text>
</comment>
<evidence type="ECO:0000313" key="2">
    <source>
        <dbReference type="EMBL" id="MFC4025208.1"/>
    </source>
</evidence>
<dbReference type="Pfam" id="PF01575">
    <property type="entry name" value="MaoC_dehydratas"/>
    <property type="match status" value="1"/>
</dbReference>
<dbReference type="Gene3D" id="3.10.129.10">
    <property type="entry name" value="Hotdog Thioesterase"/>
    <property type="match status" value="1"/>
</dbReference>
<sequence>MSNRLFYEDLLVGERFYSSGRTITEADVVNFAGLSGDYNALHMDAEYAKTTQFGERIAHGLLGLVVASGLFTKTELNSRLHESLIALLGVDWKFTGPLYIGDTIHLEIEVISKRNTKKPDRGIVVLLRKVINQHGEVVQKGEIPMLLKTKDAE</sequence>
<gene>
    <name evidence="2" type="ORF">ACFOUV_15540</name>
</gene>
<evidence type="ECO:0000313" key="3">
    <source>
        <dbReference type="Proteomes" id="UP001595772"/>
    </source>
</evidence>
<dbReference type="InterPro" id="IPR052342">
    <property type="entry name" value="MCH/BMMD"/>
</dbReference>